<name>A0A517VP11_9PLAN</name>
<gene>
    <name evidence="1" type="ORF">V144x_01860</name>
</gene>
<accession>A0A517VP11</accession>
<proteinExistence type="predicted"/>
<dbReference type="AlphaFoldDB" id="A0A517VP11"/>
<dbReference type="EMBL" id="CP037920">
    <property type="protein sequence ID" value="QDT94755.1"/>
    <property type="molecule type" value="Genomic_DNA"/>
</dbReference>
<evidence type="ECO:0000313" key="2">
    <source>
        <dbReference type="Proteomes" id="UP000318704"/>
    </source>
</evidence>
<organism evidence="1 2">
    <name type="scientific">Gimesia aquarii</name>
    <dbReference type="NCBI Taxonomy" id="2527964"/>
    <lineage>
        <taxon>Bacteria</taxon>
        <taxon>Pseudomonadati</taxon>
        <taxon>Planctomycetota</taxon>
        <taxon>Planctomycetia</taxon>
        <taxon>Planctomycetales</taxon>
        <taxon>Planctomycetaceae</taxon>
        <taxon>Gimesia</taxon>
    </lineage>
</organism>
<sequence length="710" mass="81566">MDEKDNDFDLGIGSVFYPGILKIQSAEYIRSHGIAPDVCTIDMVPQSLNPKDKDYVKIEPEGYLIFQFDTEKLEKDGITVTKKRRQIVLQGCRVDLAAVSRSENSEVWKIPVFDRRWRWKFGSYSGHWNIKKNGIIEKRKEKTVRELADMCLEAMGEVKYETKALDELEKNKKLPYRKKVRPEVHWDRIPPAQALHDLLTPLGYRICLGWDEVVRICKFGEGALLPITDDLMTGSFELNLPETPSSISVIGNITMHEAAWELEAVGLDIDGEWKPINHLSYIPIDQFKNVGWHLTRPPNFGGLETTLDEIINNKTIKPEVKERRKEQLKLARETVFRCYRLKYPVGTKEDKKQRLVYDRLGFRVGVGLTNGKRRGEDKAFDKLLEKYEAAGRKLYEKQKPILPGPKQKNPKTGKLEDYELKEFEQVLPCFETRAELGIDPFTGMLARKPTIMTGSFYSGRKEYNTLITEFIQRDLYEIIPEFGIIKFQQPMMRMGQAKLKVGKKNREPETCLPFPADLRILIAVPLKSVEGEISRFVYEHEIPKKFRNKPISIPSGLEDNPRKIDLNVGTKVVVDEQITLAYQAKYKFQKNTKTDKIEIVQTDVLTNFKTEELEKLALAQADVELINLELEDGGSGTYAGLIKVNLDGALQQVAIRLDTQGGMKTTLSLNREVNITVPDFNERQRNQHLKEMIKIYNQTVDKTKKVKPKG</sequence>
<protein>
    <submittedName>
        <fullName evidence="1">Uncharacterized protein</fullName>
    </submittedName>
</protein>
<evidence type="ECO:0000313" key="1">
    <source>
        <dbReference type="EMBL" id="QDT94755.1"/>
    </source>
</evidence>
<dbReference type="Proteomes" id="UP000318704">
    <property type="component" value="Chromosome"/>
</dbReference>
<dbReference type="RefSeq" id="WP_144979993.1">
    <property type="nucleotide sequence ID" value="NZ_CP037920.1"/>
</dbReference>
<reference evidence="1 2" key="1">
    <citation type="submission" date="2019-03" db="EMBL/GenBank/DDBJ databases">
        <title>Deep-cultivation of Planctomycetes and their phenomic and genomic characterization uncovers novel biology.</title>
        <authorList>
            <person name="Wiegand S."/>
            <person name="Jogler M."/>
            <person name="Boedeker C."/>
            <person name="Pinto D."/>
            <person name="Vollmers J."/>
            <person name="Rivas-Marin E."/>
            <person name="Kohn T."/>
            <person name="Peeters S.H."/>
            <person name="Heuer A."/>
            <person name="Rast P."/>
            <person name="Oberbeckmann S."/>
            <person name="Bunk B."/>
            <person name="Jeske O."/>
            <person name="Meyerdierks A."/>
            <person name="Storesund J.E."/>
            <person name="Kallscheuer N."/>
            <person name="Luecker S."/>
            <person name="Lage O.M."/>
            <person name="Pohl T."/>
            <person name="Merkel B.J."/>
            <person name="Hornburger P."/>
            <person name="Mueller R.-W."/>
            <person name="Bruemmer F."/>
            <person name="Labrenz M."/>
            <person name="Spormann A.M."/>
            <person name="Op den Camp H."/>
            <person name="Overmann J."/>
            <person name="Amann R."/>
            <person name="Jetten M.S.M."/>
            <person name="Mascher T."/>
            <person name="Medema M.H."/>
            <person name="Devos D.P."/>
            <person name="Kaster A.-K."/>
            <person name="Ovreas L."/>
            <person name="Rohde M."/>
            <person name="Galperin M.Y."/>
            <person name="Jogler C."/>
        </authorList>
    </citation>
    <scope>NUCLEOTIDE SEQUENCE [LARGE SCALE GENOMIC DNA]</scope>
    <source>
        <strain evidence="1 2">V144</strain>
    </source>
</reference>
<dbReference type="KEGG" id="gaw:V144x_01860"/>